<protein>
    <recommendedName>
        <fullName evidence="4">HTH luxR-type domain-containing protein</fullName>
    </recommendedName>
</protein>
<dbReference type="AlphaFoldDB" id="A0A505DK60"/>
<dbReference type="InterPro" id="IPR036388">
    <property type="entry name" value="WH-like_DNA-bd_sf"/>
</dbReference>
<evidence type="ECO:0000256" key="2">
    <source>
        <dbReference type="ARBA" id="ARBA00023125"/>
    </source>
</evidence>
<accession>A0A505DK60</accession>
<keyword evidence="1" id="KW-0805">Transcription regulation</keyword>
<reference evidence="5 6" key="1">
    <citation type="submission" date="2019-06" db="EMBL/GenBank/DDBJ databases">
        <title>Streptomyces sporangiiformans sp. nov., a novel actinomycete isolated from soil in Mount Song.</title>
        <authorList>
            <person name="Han L."/>
        </authorList>
    </citation>
    <scope>NUCLEOTIDE SEQUENCE [LARGE SCALE GENOMIC DNA]</scope>
    <source>
        <strain evidence="5 6">NEAU-SSA 1</strain>
    </source>
</reference>
<sequence>MGKTRILESSCRHSAKAGLEVVRLNGAGLSGISLRYFLDDLSDAPTLEQFAHRWSDWVDFYHPGNSLDGPVVIAIDDIDWVRSVMSGARIFRIIGRRLRRPLVVLLSCSDDCTDPLQSDDEQVQQHGDQTLAVVRCRLLPLSHEAVGQIAAEVLGMPPGPAIMDICAYADGVPAQLFSILDGLVEAGVVEGQDGTARLDPQGVLPAKIRSLARSRLVGLSVGTRRMVDVASVMGESFNLEELSTALGQTPLSLLPAVREAQEAGVLVDGGSCATFKDTLVWQAVRENVPLPVRGALLRDVGHQLLVSGDQDTVGDEYLLRAAQSGDRRAATSLPEAVARRATTDPGGAADLAAEALRLSLLDEYEQFRLLRIRADGLAFRGLMTEAVSCLSDALKRPLKPDSVGALRTKLTFLHILSGDFQAATAEAQQLLDRPDRASREIALLVDYLAHRWGYADAGPQMSGIATQENDFGGAADLRYLSSFRSWCNGRIGESLTLLSDHTETGLSPAGGSQAGAFLCQSIHIQCLVSLRQFAEAEVELRALVAEADERGSHGWHAVTESLRALLALERGDIGAAVAAATAGLELGEQYGTGTLALLAHAVLAIAALRRTQMQAAVRHAGILSDPLLAGRSSGVTQPTLWAVLMVTEAHEGPRAAVDLAERLLAEGITTYAMLLYAPYTAPWLVRTALAADRPELAARTVVAADSLADTNADWHVLSAAAEHARGLLEGDADALRVAADLHQDPWSRAWAEEDLGGMTEDRDTAIGHLETAAETYVRSRALRDAARVRHSLRERGVRRRHWNNVDRPSTGWMALTDTEQAIARLVAAGMTNRQTAQQMSLSPHTVNFHLRNIYRKLDISSRVKLAAIVNQ</sequence>
<proteinExistence type="predicted"/>
<organism evidence="5 6">
    <name type="scientific">Streptomyces sporangiiformans</name>
    <dbReference type="NCBI Taxonomy" id="2315329"/>
    <lineage>
        <taxon>Bacteria</taxon>
        <taxon>Bacillati</taxon>
        <taxon>Actinomycetota</taxon>
        <taxon>Actinomycetes</taxon>
        <taxon>Kitasatosporales</taxon>
        <taxon>Streptomycetaceae</taxon>
        <taxon>Streptomyces</taxon>
    </lineage>
</organism>
<gene>
    <name evidence="5" type="ORF">FGD71_022575</name>
</gene>
<feature type="domain" description="HTH luxR-type" evidence="4">
    <location>
        <begin position="808"/>
        <end position="871"/>
    </location>
</feature>
<dbReference type="Gene3D" id="1.10.10.10">
    <property type="entry name" value="Winged helix-like DNA-binding domain superfamily/Winged helix DNA-binding domain"/>
    <property type="match status" value="1"/>
</dbReference>
<keyword evidence="2" id="KW-0238">DNA-binding</keyword>
<evidence type="ECO:0000259" key="4">
    <source>
        <dbReference type="PROSITE" id="PS50043"/>
    </source>
</evidence>
<name>A0A505DK60_9ACTN</name>
<dbReference type="PANTHER" id="PTHR44688">
    <property type="entry name" value="DNA-BINDING TRANSCRIPTIONAL ACTIVATOR DEVR_DOSR"/>
    <property type="match status" value="1"/>
</dbReference>
<dbReference type="Proteomes" id="UP000317378">
    <property type="component" value="Unassembled WGS sequence"/>
</dbReference>
<dbReference type="PROSITE" id="PS50043">
    <property type="entry name" value="HTH_LUXR_2"/>
    <property type="match status" value="1"/>
</dbReference>
<dbReference type="GO" id="GO:0003677">
    <property type="term" value="F:DNA binding"/>
    <property type="evidence" value="ECO:0007669"/>
    <property type="project" value="UniProtKB-KW"/>
</dbReference>
<dbReference type="InterPro" id="IPR016032">
    <property type="entry name" value="Sig_transdc_resp-reg_C-effctor"/>
</dbReference>
<dbReference type="PANTHER" id="PTHR44688:SF16">
    <property type="entry name" value="DNA-BINDING TRANSCRIPTIONAL ACTIVATOR DEVR_DOSR"/>
    <property type="match status" value="1"/>
</dbReference>
<dbReference type="CDD" id="cd06170">
    <property type="entry name" value="LuxR_C_like"/>
    <property type="match status" value="1"/>
</dbReference>
<evidence type="ECO:0000313" key="5">
    <source>
        <dbReference type="EMBL" id="TPQ20066.1"/>
    </source>
</evidence>
<evidence type="ECO:0000313" key="6">
    <source>
        <dbReference type="Proteomes" id="UP000317378"/>
    </source>
</evidence>
<comment type="caution">
    <text evidence="5">The sequence shown here is derived from an EMBL/GenBank/DDBJ whole genome shotgun (WGS) entry which is preliminary data.</text>
</comment>
<dbReference type="SUPFAM" id="SSF46894">
    <property type="entry name" value="C-terminal effector domain of the bipartite response regulators"/>
    <property type="match status" value="1"/>
</dbReference>
<evidence type="ECO:0000256" key="1">
    <source>
        <dbReference type="ARBA" id="ARBA00023015"/>
    </source>
</evidence>
<dbReference type="InterPro" id="IPR000792">
    <property type="entry name" value="Tscrpt_reg_LuxR_C"/>
</dbReference>
<dbReference type="PRINTS" id="PR00038">
    <property type="entry name" value="HTHLUXR"/>
</dbReference>
<keyword evidence="6" id="KW-1185">Reference proteome</keyword>
<evidence type="ECO:0000256" key="3">
    <source>
        <dbReference type="ARBA" id="ARBA00023163"/>
    </source>
</evidence>
<dbReference type="EMBL" id="VCHX02000147">
    <property type="protein sequence ID" value="TPQ20066.1"/>
    <property type="molecule type" value="Genomic_DNA"/>
</dbReference>
<dbReference type="SMART" id="SM00421">
    <property type="entry name" value="HTH_LUXR"/>
    <property type="match status" value="1"/>
</dbReference>
<keyword evidence="3" id="KW-0804">Transcription</keyword>
<dbReference type="Pfam" id="PF00196">
    <property type="entry name" value="GerE"/>
    <property type="match status" value="1"/>
</dbReference>
<dbReference type="GO" id="GO:0006355">
    <property type="term" value="P:regulation of DNA-templated transcription"/>
    <property type="evidence" value="ECO:0007669"/>
    <property type="project" value="InterPro"/>
</dbReference>
<dbReference type="RefSeq" id="WP_140935928.1">
    <property type="nucleotide sequence ID" value="NZ_QXMJ01000147.1"/>
</dbReference>